<organism evidence="2 3">
    <name type="scientific">Gossypium barbadense</name>
    <name type="common">Sea Island cotton</name>
    <name type="synonym">Hibiscus barbadensis</name>
    <dbReference type="NCBI Taxonomy" id="3634"/>
    <lineage>
        <taxon>Eukaryota</taxon>
        <taxon>Viridiplantae</taxon>
        <taxon>Streptophyta</taxon>
        <taxon>Embryophyta</taxon>
        <taxon>Tracheophyta</taxon>
        <taxon>Spermatophyta</taxon>
        <taxon>Magnoliopsida</taxon>
        <taxon>eudicotyledons</taxon>
        <taxon>Gunneridae</taxon>
        <taxon>Pentapetalae</taxon>
        <taxon>rosids</taxon>
        <taxon>malvids</taxon>
        <taxon>Malvales</taxon>
        <taxon>Malvaceae</taxon>
        <taxon>Malvoideae</taxon>
        <taxon>Gossypium</taxon>
    </lineage>
</organism>
<dbReference type="AlphaFoldDB" id="A0A2P5W0Z9"/>
<reference evidence="2 3" key="1">
    <citation type="submission" date="2015-01" db="EMBL/GenBank/DDBJ databases">
        <title>Genome of allotetraploid Gossypium barbadense reveals genomic plasticity and fiber elongation in cotton evolution.</title>
        <authorList>
            <person name="Chen X."/>
            <person name="Liu X."/>
            <person name="Zhao B."/>
            <person name="Zheng H."/>
            <person name="Hu Y."/>
            <person name="Lu G."/>
            <person name="Yang C."/>
            <person name="Chen J."/>
            <person name="Shan C."/>
            <person name="Zhang L."/>
            <person name="Zhou Y."/>
            <person name="Wang L."/>
            <person name="Guo W."/>
            <person name="Bai Y."/>
            <person name="Ruan J."/>
            <person name="Shangguan X."/>
            <person name="Mao Y."/>
            <person name="Jiang J."/>
            <person name="Zhu Y."/>
            <person name="Lei J."/>
            <person name="Kang H."/>
            <person name="Chen S."/>
            <person name="He X."/>
            <person name="Wang R."/>
            <person name="Wang Y."/>
            <person name="Chen J."/>
            <person name="Wang L."/>
            <person name="Yu S."/>
            <person name="Wang B."/>
            <person name="Wei J."/>
            <person name="Song S."/>
            <person name="Lu X."/>
            <person name="Gao Z."/>
            <person name="Gu W."/>
            <person name="Deng X."/>
            <person name="Ma D."/>
            <person name="Wang S."/>
            <person name="Liang W."/>
            <person name="Fang L."/>
            <person name="Cai C."/>
            <person name="Zhu X."/>
            <person name="Zhou B."/>
            <person name="Zhang Y."/>
            <person name="Chen Z."/>
            <person name="Xu S."/>
            <person name="Zhu R."/>
            <person name="Wang S."/>
            <person name="Zhang T."/>
            <person name="Zhao G."/>
        </authorList>
    </citation>
    <scope>NUCLEOTIDE SEQUENCE [LARGE SCALE GENOMIC DNA]</scope>
    <source>
        <strain evidence="3">cv. Xinhai21</strain>
        <tissue evidence="2">Leaf</tissue>
    </source>
</reference>
<feature type="transmembrane region" description="Helical" evidence="1">
    <location>
        <begin position="12"/>
        <end position="33"/>
    </location>
</feature>
<proteinExistence type="predicted"/>
<evidence type="ECO:0000256" key="1">
    <source>
        <dbReference type="SAM" id="Phobius"/>
    </source>
</evidence>
<sequence length="163" mass="17915">MKDSSPLVSDFLPSTIPFVQMFVVVCGGLGSYVENLLTVYGRHLDSSSCKHFPPSSFSACLYHAPGVPDTWFAEINEHDVLCTDANAGSAARIFQFNVFEVKIQSIPVLGSPNIYNFRKLRHIPPLAAVHSAMFVDISKPLVGNTYRLIKVENEPQNSAGSDR</sequence>
<keyword evidence="1" id="KW-1133">Transmembrane helix</keyword>
<evidence type="ECO:0000313" key="3">
    <source>
        <dbReference type="Proteomes" id="UP000239757"/>
    </source>
</evidence>
<keyword evidence="1" id="KW-0472">Membrane</keyword>
<name>A0A2P5W0Z9_GOSBA</name>
<gene>
    <name evidence="2" type="ORF">GOBAR_AA35973</name>
</gene>
<accession>A0A2P5W0Z9</accession>
<keyword evidence="1" id="KW-0812">Transmembrane</keyword>
<dbReference type="Proteomes" id="UP000239757">
    <property type="component" value="Unassembled WGS sequence"/>
</dbReference>
<dbReference type="EMBL" id="KZ669716">
    <property type="protein sequence ID" value="PPR84735.1"/>
    <property type="molecule type" value="Genomic_DNA"/>
</dbReference>
<protein>
    <submittedName>
        <fullName evidence="2">Uncharacterized protein</fullName>
    </submittedName>
</protein>
<evidence type="ECO:0000313" key="2">
    <source>
        <dbReference type="EMBL" id="PPR84735.1"/>
    </source>
</evidence>